<gene>
    <name evidence="1" type="ORF">SAMN05216290_2631</name>
</gene>
<dbReference type="Proteomes" id="UP000199437">
    <property type="component" value="Unassembled WGS sequence"/>
</dbReference>
<dbReference type="AlphaFoldDB" id="A0A1I0QRL4"/>
<proteinExistence type="predicted"/>
<accession>A0A1I0QRL4</accession>
<name>A0A1I0QRL4_9BACT</name>
<dbReference type="GeneID" id="99987323"/>
<evidence type="ECO:0000313" key="2">
    <source>
        <dbReference type="Proteomes" id="UP000199437"/>
    </source>
</evidence>
<reference evidence="2" key="1">
    <citation type="submission" date="2016-10" db="EMBL/GenBank/DDBJ databases">
        <authorList>
            <person name="Varghese N."/>
            <person name="Submissions S."/>
        </authorList>
    </citation>
    <scope>NUCLEOTIDE SEQUENCE [LARGE SCALE GENOMIC DNA]</scope>
    <source>
        <strain evidence="2">CGMCC 1.12402</strain>
    </source>
</reference>
<dbReference type="EMBL" id="FOIR01000002">
    <property type="protein sequence ID" value="SEW30226.1"/>
    <property type="molecule type" value="Genomic_DNA"/>
</dbReference>
<dbReference type="RefSeq" id="WP_090259026.1">
    <property type="nucleotide sequence ID" value="NZ_FOIR01000002.1"/>
</dbReference>
<protein>
    <submittedName>
        <fullName evidence="1">Uncharacterized protein</fullName>
    </submittedName>
</protein>
<evidence type="ECO:0000313" key="1">
    <source>
        <dbReference type="EMBL" id="SEW30226.1"/>
    </source>
</evidence>
<organism evidence="1 2">
    <name type="scientific">Roseivirga pacifica</name>
    <dbReference type="NCBI Taxonomy" id="1267423"/>
    <lineage>
        <taxon>Bacteria</taxon>
        <taxon>Pseudomonadati</taxon>
        <taxon>Bacteroidota</taxon>
        <taxon>Cytophagia</taxon>
        <taxon>Cytophagales</taxon>
        <taxon>Roseivirgaceae</taxon>
        <taxon>Roseivirga</taxon>
    </lineage>
</organism>
<sequence>MSSIVINPKSSEELKFISELLKKLGVKSKVLSDEDSEDLGLALLMREADRTETVSEEEIMSKLNG</sequence>
<keyword evidence="2" id="KW-1185">Reference proteome</keyword>